<evidence type="ECO:0000313" key="1">
    <source>
        <dbReference type="EMBL" id="GFR29609.1"/>
    </source>
</evidence>
<accession>A0A8X6HTF6</accession>
<dbReference type="GO" id="GO:0003964">
    <property type="term" value="F:RNA-directed DNA polymerase activity"/>
    <property type="evidence" value="ECO:0007669"/>
    <property type="project" value="UniProtKB-KW"/>
</dbReference>
<dbReference type="OrthoDB" id="6436235at2759"/>
<keyword evidence="1" id="KW-0808">Transferase</keyword>
<sequence length="298" mass="34402">MAAMEDDVFFDALQKHCTIFETALLSKCNMNHQVREEARQALGELKSSFYKNFERIKAANFLEACKQSLKEAIATQITPRPSYANVVARSVAPKDKEKSRDYCLVLDSDNCFSDDVRKIIKSKINPAESKLGKTIKHNVSWWSTEIGCARKRLNASRRRFQRCKNPIVRELYRNKYLDYRKDYNQMLIDAKSDSWKKFLLTIDAQNVWKKVYTYGVKREFMKKIEITGIKLTTGETTSSLDETINAVLQKSFPSDSEANDNNFQKDNRKDARTAYSSFFDPSFSCDEVNTVVSYAEAQ</sequence>
<keyword evidence="2" id="KW-1185">Reference proteome</keyword>
<keyword evidence="1" id="KW-0695">RNA-directed DNA polymerase</keyword>
<reference evidence="1" key="1">
    <citation type="submission" date="2020-07" db="EMBL/GenBank/DDBJ databases">
        <title>Multicomponent nature underlies the extraordinary mechanical properties of spider dragline silk.</title>
        <authorList>
            <person name="Kono N."/>
            <person name="Nakamura H."/>
            <person name="Mori M."/>
            <person name="Yoshida Y."/>
            <person name="Ohtoshi R."/>
            <person name="Malay A.D."/>
            <person name="Moran D.A.P."/>
            <person name="Tomita M."/>
            <person name="Numata K."/>
            <person name="Arakawa K."/>
        </authorList>
    </citation>
    <scope>NUCLEOTIDE SEQUENCE</scope>
</reference>
<dbReference type="AlphaFoldDB" id="A0A8X6HTF6"/>
<dbReference type="EMBL" id="BMAO01029138">
    <property type="protein sequence ID" value="GFR29609.1"/>
    <property type="molecule type" value="Genomic_DNA"/>
</dbReference>
<proteinExistence type="predicted"/>
<protein>
    <submittedName>
        <fullName evidence="1">Reverse transcriptase domain-containing protein</fullName>
    </submittedName>
</protein>
<comment type="caution">
    <text evidence="1">The sequence shown here is derived from an EMBL/GenBank/DDBJ whole genome shotgun (WGS) entry which is preliminary data.</text>
</comment>
<organism evidence="1 2">
    <name type="scientific">Trichonephila clavata</name>
    <name type="common">Joro spider</name>
    <name type="synonym">Nephila clavata</name>
    <dbReference type="NCBI Taxonomy" id="2740835"/>
    <lineage>
        <taxon>Eukaryota</taxon>
        <taxon>Metazoa</taxon>
        <taxon>Ecdysozoa</taxon>
        <taxon>Arthropoda</taxon>
        <taxon>Chelicerata</taxon>
        <taxon>Arachnida</taxon>
        <taxon>Araneae</taxon>
        <taxon>Araneomorphae</taxon>
        <taxon>Entelegynae</taxon>
        <taxon>Araneoidea</taxon>
        <taxon>Nephilidae</taxon>
        <taxon>Trichonephila</taxon>
    </lineage>
</organism>
<evidence type="ECO:0000313" key="2">
    <source>
        <dbReference type="Proteomes" id="UP000887116"/>
    </source>
</evidence>
<name>A0A8X6HTF6_TRICU</name>
<dbReference type="Proteomes" id="UP000887116">
    <property type="component" value="Unassembled WGS sequence"/>
</dbReference>
<gene>
    <name evidence="1" type="primary">AVEN_191268_1</name>
    <name evidence="1" type="ORF">TNCT_301301</name>
</gene>
<keyword evidence="1" id="KW-0548">Nucleotidyltransferase</keyword>